<protein>
    <submittedName>
        <fullName evidence="2">Uncharacterized protein</fullName>
    </submittedName>
</protein>
<reference evidence="2 3" key="1">
    <citation type="journal article" date="2014" name="Genome Announc.">
        <title>Draft genome sequences of eight enterohepatic helicobacter species isolated from both laboratory and wild rodents.</title>
        <authorList>
            <person name="Sheh A."/>
            <person name="Shen Z."/>
            <person name="Fox J.G."/>
        </authorList>
    </citation>
    <scope>NUCLEOTIDE SEQUENCE [LARGE SCALE GENOMIC DNA]</scope>
    <source>
        <strain evidence="2 3">MIT-03-7007</strain>
    </source>
</reference>
<dbReference type="EMBL" id="JRPC02000106">
    <property type="protein sequence ID" value="TLE12372.1"/>
    <property type="molecule type" value="Genomic_DNA"/>
</dbReference>
<keyword evidence="1" id="KW-1133">Transmembrane helix</keyword>
<dbReference type="AlphaFoldDB" id="A0A4V6I6C3"/>
<gene>
    <name evidence="2" type="ORF">LS72_010595</name>
</gene>
<sequence length="101" mass="11653">MNYSIAGNVVLSILLVVLGFFYKDSLKEQERLKLQLTLESENTSKLNKALQLQNEAYKELMVVKSESPPQKQRIEKVFIKDESCKAELEAYKQLFKELGQP</sequence>
<keyword evidence="1" id="KW-0472">Membrane</keyword>
<comment type="caution">
    <text evidence="2">The sequence shown here is derived from an EMBL/GenBank/DDBJ whole genome shotgun (WGS) entry which is preliminary data.</text>
</comment>
<dbReference type="Proteomes" id="UP000029920">
    <property type="component" value="Unassembled WGS sequence"/>
</dbReference>
<feature type="non-terminal residue" evidence="2">
    <location>
        <position position="101"/>
    </location>
</feature>
<evidence type="ECO:0000256" key="1">
    <source>
        <dbReference type="SAM" id="Phobius"/>
    </source>
</evidence>
<name>A0A4V6I6C3_9HELI</name>
<evidence type="ECO:0000313" key="3">
    <source>
        <dbReference type="Proteomes" id="UP000029920"/>
    </source>
</evidence>
<proteinExistence type="predicted"/>
<evidence type="ECO:0000313" key="2">
    <source>
        <dbReference type="EMBL" id="TLE12372.1"/>
    </source>
</evidence>
<keyword evidence="3" id="KW-1185">Reference proteome</keyword>
<organism evidence="2 3">
    <name type="scientific">Helicobacter apodemus</name>
    <dbReference type="NCBI Taxonomy" id="135569"/>
    <lineage>
        <taxon>Bacteria</taxon>
        <taxon>Pseudomonadati</taxon>
        <taxon>Campylobacterota</taxon>
        <taxon>Epsilonproteobacteria</taxon>
        <taxon>Campylobacterales</taxon>
        <taxon>Helicobacteraceae</taxon>
        <taxon>Helicobacter</taxon>
    </lineage>
</organism>
<accession>A0A4V6I6C3</accession>
<feature type="transmembrane region" description="Helical" evidence="1">
    <location>
        <begin position="6"/>
        <end position="22"/>
    </location>
</feature>
<keyword evidence="1" id="KW-0812">Transmembrane</keyword>